<gene>
    <name evidence="4" type="ORF">J2S69_001110</name>
    <name evidence="3" type="ORF">O2L01_22395</name>
</gene>
<evidence type="ECO:0000256" key="1">
    <source>
        <dbReference type="SAM" id="MobiDB-lite"/>
    </source>
</evidence>
<keyword evidence="6" id="KW-1185">Reference proteome</keyword>
<comment type="caution">
    <text evidence="3">The sequence shown here is derived from an EMBL/GenBank/DDBJ whole genome shotgun (WGS) entry which is preliminary data.</text>
</comment>
<organism evidence="3 5">
    <name type="scientific">Glycomyces lechevalierae</name>
    <dbReference type="NCBI Taxonomy" id="256034"/>
    <lineage>
        <taxon>Bacteria</taxon>
        <taxon>Bacillati</taxon>
        <taxon>Actinomycetota</taxon>
        <taxon>Actinomycetes</taxon>
        <taxon>Glycomycetales</taxon>
        <taxon>Glycomycetaceae</taxon>
        <taxon>Glycomyces</taxon>
    </lineage>
</organism>
<evidence type="ECO:0000256" key="2">
    <source>
        <dbReference type="SAM" id="Phobius"/>
    </source>
</evidence>
<reference evidence="3" key="1">
    <citation type="submission" date="2022-12" db="EMBL/GenBank/DDBJ databases">
        <title>Gycomyces niveus sp.nov., a novel actinomycete isolated from soil in Shouguang.</title>
        <authorList>
            <person name="Yang X."/>
        </authorList>
    </citation>
    <scope>NUCLEOTIDE SEQUENCE</scope>
    <source>
        <strain evidence="3">DSM 44724</strain>
    </source>
</reference>
<keyword evidence="2" id="KW-0472">Membrane</keyword>
<dbReference type="EMBL" id="JAVDYD010000001">
    <property type="protein sequence ID" value="MDR7337391.1"/>
    <property type="molecule type" value="Genomic_DNA"/>
</dbReference>
<feature type="region of interest" description="Disordered" evidence="1">
    <location>
        <begin position="543"/>
        <end position="564"/>
    </location>
</feature>
<keyword evidence="2" id="KW-0812">Transmembrane</keyword>
<feature type="region of interest" description="Disordered" evidence="1">
    <location>
        <begin position="1"/>
        <end position="25"/>
    </location>
</feature>
<protein>
    <submittedName>
        <fullName evidence="3">Uncharacterized protein</fullName>
    </submittedName>
</protein>
<sequence>MNAVPTDAEPPPQSGPATTQYAPPGGWRPEFKYTATMHLSAAAYVGRGFRDRVLDDVYHRPNRAVAPNPGIEPVTVMRHVFRAHAIALAESGILFGGFVALILTGPGVFLVMLYLAIWACLGAPISALESRSLTSTAGARPRRYLNPRLVVGLVTAVAVVMAAVALLALPQLTRVFVESSGAGIYLPQGPDRRNDIATAALTLATLGVACAVCGYLRAKGINAIPDETAPGLPRDERVAYIAEAQDAPVIVHNASRRPFIGAGEEVETWELAIALRPADRGEDGEAGMTVDPVALNRAVRERLEQLRSDSPVTTSVPNLELSDHLLVSGLAVSGPFRKPEEFGAAGYGYRTVEEFQRDPRTPARHYLRCQTDSWGGELVATVFVHCALQGESLYVECSSHLLPPTIWRYHVYGERPMKTGTLFLGALQGFASMPGRLVRSPYHVSRALGRAIRNAWRGTRLFNAAPVDYGARVGIRELGAGDDWNDYFQYRDQIKYIGILEKQILDAIGSYLSENNVDLGEFEQRVFAIVNNGVMNYGKMQTGAAGAGSSAKVGSIGDNSHGKA</sequence>
<evidence type="ECO:0000313" key="3">
    <source>
        <dbReference type="EMBL" id="MDA1387759.1"/>
    </source>
</evidence>
<evidence type="ECO:0000313" key="4">
    <source>
        <dbReference type="EMBL" id="MDR7337391.1"/>
    </source>
</evidence>
<feature type="transmembrane region" description="Helical" evidence="2">
    <location>
        <begin position="149"/>
        <end position="169"/>
    </location>
</feature>
<feature type="transmembrane region" description="Helical" evidence="2">
    <location>
        <begin position="85"/>
        <end position="103"/>
    </location>
</feature>
<feature type="compositionally biased region" description="Low complexity" evidence="1">
    <location>
        <begin position="543"/>
        <end position="555"/>
    </location>
</feature>
<dbReference type="RefSeq" id="WP_270124253.1">
    <property type="nucleotide sequence ID" value="NZ_BAAAOM010000002.1"/>
</dbReference>
<dbReference type="Proteomes" id="UP001183604">
    <property type="component" value="Unassembled WGS sequence"/>
</dbReference>
<dbReference type="EMBL" id="JAPZVQ010000019">
    <property type="protein sequence ID" value="MDA1387759.1"/>
    <property type="molecule type" value="Genomic_DNA"/>
</dbReference>
<evidence type="ECO:0000313" key="6">
    <source>
        <dbReference type="Proteomes" id="UP001183604"/>
    </source>
</evidence>
<dbReference type="AlphaFoldDB" id="A0A9X3PLS0"/>
<feature type="transmembrane region" description="Helical" evidence="2">
    <location>
        <begin position="109"/>
        <end position="128"/>
    </location>
</feature>
<keyword evidence="2" id="KW-1133">Transmembrane helix</keyword>
<proteinExistence type="predicted"/>
<evidence type="ECO:0000313" key="5">
    <source>
        <dbReference type="Proteomes" id="UP001145799"/>
    </source>
</evidence>
<reference evidence="4 6" key="2">
    <citation type="submission" date="2023-07" db="EMBL/GenBank/DDBJ databases">
        <title>Sequencing the genomes of 1000 actinobacteria strains.</title>
        <authorList>
            <person name="Klenk H.-P."/>
        </authorList>
    </citation>
    <scope>NUCLEOTIDE SEQUENCE [LARGE SCALE GENOMIC DNA]</scope>
    <source>
        <strain evidence="4 6">DSM 44724</strain>
    </source>
</reference>
<name>A0A9X3PLS0_9ACTN</name>
<feature type="transmembrane region" description="Helical" evidence="2">
    <location>
        <begin position="196"/>
        <end position="216"/>
    </location>
</feature>
<dbReference type="Proteomes" id="UP001145799">
    <property type="component" value="Unassembled WGS sequence"/>
</dbReference>
<accession>A0A9X3PLS0</accession>